<feature type="region of interest" description="Disordered" evidence="1">
    <location>
        <begin position="30"/>
        <end position="78"/>
    </location>
</feature>
<evidence type="ECO:0000313" key="2">
    <source>
        <dbReference type="EMBL" id="GFN79317.1"/>
    </source>
</evidence>
<feature type="compositionally biased region" description="Polar residues" evidence="1">
    <location>
        <begin position="32"/>
        <end position="58"/>
    </location>
</feature>
<dbReference type="EMBL" id="BLXT01000655">
    <property type="protein sequence ID" value="GFN79317.1"/>
    <property type="molecule type" value="Genomic_DNA"/>
</dbReference>
<accession>A0AAV3YA25</accession>
<dbReference type="Proteomes" id="UP000735302">
    <property type="component" value="Unassembled WGS sequence"/>
</dbReference>
<comment type="caution">
    <text evidence="2">The sequence shown here is derived from an EMBL/GenBank/DDBJ whole genome shotgun (WGS) entry which is preliminary data.</text>
</comment>
<dbReference type="AlphaFoldDB" id="A0AAV3YA25"/>
<gene>
    <name evidence="2" type="ORF">PoB_000582300</name>
</gene>
<evidence type="ECO:0000313" key="3">
    <source>
        <dbReference type="Proteomes" id="UP000735302"/>
    </source>
</evidence>
<reference evidence="2 3" key="1">
    <citation type="journal article" date="2021" name="Elife">
        <title>Chloroplast acquisition without the gene transfer in kleptoplastic sea slugs, Plakobranchus ocellatus.</title>
        <authorList>
            <person name="Maeda T."/>
            <person name="Takahashi S."/>
            <person name="Yoshida T."/>
            <person name="Shimamura S."/>
            <person name="Takaki Y."/>
            <person name="Nagai Y."/>
            <person name="Toyoda A."/>
            <person name="Suzuki Y."/>
            <person name="Arimoto A."/>
            <person name="Ishii H."/>
            <person name="Satoh N."/>
            <person name="Nishiyama T."/>
            <person name="Hasebe M."/>
            <person name="Maruyama T."/>
            <person name="Minagawa J."/>
            <person name="Obokata J."/>
            <person name="Shigenobu S."/>
        </authorList>
    </citation>
    <scope>NUCLEOTIDE SEQUENCE [LARGE SCALE GENOMIC DNA]</scope>
</reference>
<evidence type="ECO:0000256" key="1">
    <source>
        <dbReference type="SAM" id="MobiDB-lite"/>
    </source>
</evidence>
<sequence length="136" mass="14771">MAQDVAQHATGPPHKFRIMADRLQHRLPKCTAFQSRTPSGSRTLGGSPQPGDGSTSGSLPPPTRKLLSGFPQPRTLRTRGPCIDSTFDKAPQNSVCLTMVGLCCDTSHSKITIRVAESRDRSVRTPSPLVRTRCFT</sequence>
<name>A0AAV3YA25_9GAST</name>
<protein>
    <submittedName>
        <fullName evidence="2">Uncharacterized protein</fullName>
    </submittedName>
</protein>
<organism evidence="2 3">
    <name type="scientific">Plakobranchus ocellatus</name>
    <dbReference type="NCBI Taxonomy" id="259542"/>
    <lineage>
        <taxon>Eukaryota</taxon>
        <taxon>Metazoa</taxon>
        <taxon>Spiralia</taxon>
        <taxon>Lophotrochozoa</taxon>
        <taxon>Mollusca</taxon>
        <taxon>Gastropoda</taxon>
        <taxon>Heterobranchia</taxon>
        <taxon>Euthyneura</taxon>
        <taxon>Panpulmonata</taxon>
        <taxon>Sacoglossa</taxon>
        <taxon>Placobranchoidea</taxon>
        <taxon>Plakobranchidae</taxon>
        <taxon>Plakobranchus</taxon>
    </lineage>
</organism>
<proteinExistence type="predicted"/>
<keyword evidence="3" id="KW-1185">Reference proteome</keyword>